<feature type="transmembrane region" description="Helical" evidence="1">
    <location>
        <begin position="7"/>
        <end position="26"/>
    </location>
</feature>
<dbReference type="RefSeq" id="XP_053587976.1">
    <property type="nucleotide sequence ID" value="XM_053728399.1"/>
</dbReference>
<dbReference type="AlphaFoldDB" id="A0A6A5H7S7"/>
<keyword evidence="1" id="KW-0472">Membrane</keyword>
<proteinExistence type="predicted"/>
<protein>
    <submittedName>
        <fullName evidence="2">Uncharacterized protein</fullName>
    </submittedName>
</protein>
<evidence type="ECO:0000313" key="2">
    <source>
        <dbReference type="EMBL" id="KAF1763099.1"/>
    </source>
</evidence>
<keyword evidence="1" id="KW-0812">Transmembrane</keyword>
<reference evidence="2 3" key="1">
    <citation type="submission" date="2019-12" db="EMBL/GenBank/DDBJ databases">
        <title>Chromosome-level assembly of the Caenorhabditis remanei genome.</title>
        <authorList>
            <person name="Teterina A.A."/>
            <person name="Willis J.H."/>
            <person name="Phillips P.C."/>
        </authorList>
    </citation>
    <scope>NUCLEOTIDE SEQUENCE [LARGE SCALE GENOMIC DNA]</scope>
    <source>
        <strain evidence="2 3">PX506</strain>
        <tissue evidence="2">Whole organism</tissue>
    </source>
</reference>
<dbReference type="GeneID" id="9805724"/>
<gene>
    <name evidence="2" type="ORF">GCK72_011364</name>
</gene>
<dbReference type="CTD" id="9805724"/>
<organism evidence="2 3">
    <name type="scientific">Caenorhabditis remanei</name>
    <name type="common">Caenorhabditis vulgaris</name>
    <dbReference type="NCBI Taxonomy" id="31234"/>
    <lineage>
        <taxon>Eukaryota</taxon>
        <taxon>Metazoa</taxon>
        <taxon>Ecdysozoa</taxon>
        <taxon>Nematoda</taxon>
        <taxon>Chromadorea</taxon>
        <taxon>Rhabditida</taxon>
        <taxon>Rhabditina</taxon>
        <taxon>Rhabditomorpha</taxon>
        <taxon>Rhabditoidea</taxon>
        <taxon>Rhabditidae</taxon>
        <taxon>Peloderinae</taxon>
        <taxon>Caenorhabditis</taxon>
    </lineage>
</organism>
<comment type="caution">
    <text evidence="2">The sequence shown here is derived from an EMBL/GenBank/DDBJ whole genome shotgun (WGS) entry which is preliminary data.</text>
</comment>
<dbReference type="EMBL" id="WUAV01000003">
    <property type="protein sequence ID" value="KAF1763099.1"/>
    <property type="molecule type" value="Genomic_DNA"/>
</dbReference>
<feature type="transmembrane region" description="Helical" evidence="1">
    <location>
        <begin position="178"/>
        <end position="199"/>
    </location>
</feature>
<feature type="transmembrane region" description="Helical" evidence="1">
    <location>
        <begin position="136"/>
        <end position="157"/>
    </location>
</feature>
<name>A0A6A5H7S7_CAERE</name>
<feature type="transmembrane region" description="Helical" evidence="1">
    <location>
        <begin position="109"/>
        <end position="130"/>
    </location>
</feature>
<keyword evidence="1" id="KW-1133">Transmembrane helix</keyword>
<sequence length="270" mass="30820">MFTKALFVFTQVISIVTTVILAYNYAKDYADANPPPPPTQSPLSLELLKIRPPFFDITTPKPSPGPPFTYFTGLFIRFFPTVIMFLWLTTVCADRQTNTPQIQKTHRNVIFGYGGIMVCAVISQLVVMVWRNDLRVVYSTLLMFNLSPIPFFLFFICDQLPKYEIKNRDEANLFKLKIAGIQLSISLLLSLLFLVISGFETSKLIFMVTMWYTVFFSAAISEFCAICEYGIQLRDEGERIGVYEQQERGGAIIYRPAYGHPHNSNIVETK</sequence>
<dbReference type="KEGG" id="crq:GCK72_011364"/>
<accession>A0A6A5H7S7</accession>
<evidence type="ECO:0000256" key="1">
    <source>
        <dbReference type="SAM" id="Phobius"/>
    </source>
</evidence>
<evidence type="ECO:0000313" key="3">
    <source>
        <dbReference type="Proteomes" id="UP000483820"/>
    </source>
</evidence>
<feature type="transmembrane region" description="Helical" evidence="1">
    <location>
        <begin position="68"/>
        <end position="88"/>
    </location>
</feature>
<feature type="transmembrane region" description="Helical" evidence="1">
    <location>
        <begin position="211"/>
        <end position="231"/>
    </location>
</feature>
<dbReference type="Proteomes" id="UP000483820">
    <property type="component" value="Chromosome III"/>
</dbReference>